<evidence type="ECO:0000256" key="1">
    <source>
        <dbReference type="PROSITE-ProRule" id="PRU00259"/>
    </source>
</evidence>
<proteinExistence type="predicted"/>
<dbReference type="Gene3D" id="1.25.10.10">
    <property type="entry name" value="Leucine-rich Repeat Variant"/>
    <property type="match status" value="2"/>
</dbReference>
<evidence type="ECO:0000259" key="3">
    <source>
        <dbReference type="Pfam" id="PF22964"/>
    </source>
</evidence>
<name>A0ABQ8YRN8_9EUKA</name>
<dbReference type="InterPro" id="IPR055142">
    <property type="entry name" value="ZER1-like_C"/>
</dbReference>
<dbReference type="InterPro" id="IPR000225">
    <property type="entry name" value="Armadillo"/>
</dbReference>
<dbReference type="PROSITE" id="PS50176">
    <property type="entry name" value="ARM_REPEAT"/>
    <property type="match status" value="1"/>
</dbReference>
<keyword evidence="5" id="KW-1185">Reference proteome</keyword>
<feature type="domain" description="Protein zer-1 homolog-like C-terminal" evidence="3">
    <location>
        <begin position="46"/>
        <end position="206"/>
    </location>
</feature>
<protein>
    <submittedName>
        <fullName evidence="4">Armadillo repeat-containing protein 4 armc4</fullName>
    </submittedName>
</protein>
<accession>A0ABQ8YRN8</accession>
<dbReference type="PANTHER" id="PTHR46241:SF1">
    <property type="entry name" value="OUTER DYNEIN ARM-DOCKING COMPLEX SUBUNIT 2"/>
    <property type="match status" value="1"/>
</dbReference>
<sequence>MTNLGILVLELKEKIREPEKLLKRLGELNKLIQKSNSTILIKSGALDFLVKIVLTHENETRLIQKVLGILNNCSLNTKNCKYLGKKTKIIPFEIKLMKKYSQRLHTRILSRLLGLLWNLSNEDQNIHIFHKYGGYVVLLEIMRKSKFIVEIQLRALGALNTLATSDFLSPILVREGALRITVETLKNYQHEHQLILRAVTALFNFAANNVNSLIIGKTIAPKLIAKILFSLTGTKKEEKEKEKTEQQDTKAKETDQKKQKLPEKTNKEKQKQKEQLINRCLAFFSNLAVVPENISLIASLGLIPKLTKLCIKYKNHKNIPRSSLNTLHHLLQKKRKLKQNFSKNKGVHCLIHLMTQTNQQLPIIKKCSSIILALSVEDSLQEFFIQTNTITSILNLLKNGKYDPAIMSNFIITLSNFFYFEKMRKILFVKKGIEVMTKLIKKNWKNEKIAERASLFFLNISSEKDARRIMEKEKWLEFSEKLLDRYYEHPCLIKRIKDTRLNMKNENEHENENETNLQD</sequence>
<feature type="repeat" description="ARM" evidence="1">
    <location>
        <begin position="133"/>
        <end position="177"/>
    </location>
</feature>
<gene>
    <name evidence="4" type="ORF">M0813_18819</name>
</gene>
<dbReference type="InterPro" id="IPR011989">
    <property type="entry name" value="ARM-like"/>
</dbReference>
<evidence type="ECO:0000313" key="4">
    <source>
        <dbReference type="EMBL" id="KAJ6247292.1"/>
    </source>
</evidence>
<evidence type="ECO:0000313" key="5">
    <source>
        <dbReference type="Proteomes" id="UP001150062"/>
    </source>
</evidence>
<dbReference type="Proteomes" id="UP001150062">
    <property type="component" value="Unassembled WGS sequence"/>
</dbReference>
<comment type="caution">
    <text evidence="4">The sequence shown here is derived from an EMBL/GenBank/DDBJ whole genome shotgun (WGS) entry which is preliminary data.</text>
</comment>
<organism evidence="4 5">
    <name type="scientific">Anaeramoeba flamelloides</name>
    <dbReference type="NCBI Taxonomy" id="1746091"/>
    <lineage>
        <taxon>Eukaryota</taxon>
        <taxon>Metamonada</taxon>
        <taxon>Anaeramoebidae</taxon>
        <taxon>Anaeramoeba</taxon>
    </lineage>
</organism>
<dbReference type="InterPro" id="IPR016024">
    <property type="entry name" value="ARM-type_fold"/>
</dbReference>
<dbReference type="Pfam" id="PF22964">
    <property type="entry name" value="ZER1-like_2nd"/>
    <property type="match status" value="1"/>
</dbReference>
<feature type="region of interest" description="Disordered" evidence="2">
    <location>
        <begin position="238"/>
        <end position="271"/>
    </location>
</feature>
<reference evidence="4" key="1">
    <citation type="submission" date="2022-08" db="EMBL/GenBank/DDBJ databases">
        <title>Novel sulfate-reducing endosymbionts in the free-living metamonad Anaeramoeba.</title>
        <authorList>
            <person name="Jerlstrom-Hultqvist J."/>
            <person name="Cepicka I."/>
            <person name="Gallot-Lavallee L."/>
            <person name="Salas-Leiva D."/>
            <person name="Curtis B.A."/>
            <person name="Zahonova K."/>
            <person name="Pipaliya S."/>
            <person name="Dacks J."/>
            <person name="Roger A.J."/>
        </authorList>
    </citation>
    <scope>NUCLEOTIDE SEQUENCE</scope>
    <source>
        <strain evidence="4">Schooner1</strain>
    </source>
</reference>
<dbReference type="EMBL" id="JAOAOG010000127">
    <property type="protein sequence ID" value="KAJ6247292.1"/>
    <property type="molecule type" value="Genomic_DNA"/>
</dbReference>
<dbReference type="PANTHER" id="PTHR46241">
    <property type="entry name" value="ARMADILLO REPEAT-CONTAINING PROTEIN 4 ARMC4"/>
    <property type="match status" value="1"/>
</dbReference>
<dbReference type="SUPFAM" id="SSF48371">
    <property type="entry name" value="ARM repeat"/>
    <property type="match status" value="1"/>
</dbReference>
<evidence type="ECO:0000256" key="2">
    <source>
        <dbReference type="SAM" id="MobiDB-lite"/>
    </source>
</evidence>